<gene>
    <name evidence="1" type="ORF">CBM2605_A260118</name>
    <name evidence="2" type="ORF">CBM2607_20229</name>
</gene>
<dbReference type="EMBL" id="OFTC01000019">
    <property type="protein sequence ID" value="SOZ36279.1"/>
    <property type="molecule type" value="Genomic_DNA"/>
</dbReference>
<dbReference type="EMBL" id="LT984806">
    <property type="protein sequence ID" value="SPD48239.1"/>
    <property type="molecule type" value="Genomic_DNA"/>
</dbReference>
<evidence type="ECO:0000313" key="3">
    <source>
        <dbReference type="Proteomes" id="UP000255168"/>
    </source>
</evidence>
<protein>
    <submittedName>
        <fullName evidence="2">Uncharacterized protein</fullName>
    </submittedName>
</protein>
<accession>A0A375HD17</accession>
<name>A0A375HD17_9BURK</name>
<evidence type="ECO:0000313" key="4">
    <source>
        <dbReference type="Proteomes" id="UP000256710"/>
    </source>
</evidence>
<proteinExistence type="predicted"/>
<sequence>MAGACLRPSERRAAGLTTRVETGAYPNPGQPDGCLARPAIKVGCARVCGCGQSQERLPQG</sequence>
<evidence type="ECO:0000313" key="1">
    <source>
        <dbReference type="EMBL" id="SOZ36279.1"/>
    </source>
</evidence>
<organism evidence="2 3">
    <name type="scientific">Cupriavidus neocaledonicus</name>
    <dbReference type="NCBI Taxonomy" id="1040979"/>
    <lineage>
        <taxon>Bacteria</taxon>
        <taxon>Pseudomonadati</taxon>
        <taxon>Pseudomonadota</taxon>
        <taxon>Betaproteobacteria</taxon>
        <taxon>Burkholderiales</taxon>
        <taxon>Burkholderiaceae</taxon>
        <taxon>Cupriavidus</taxon>
    </lineage>
</organism>
<evidence type="ECO:0000313" key="2">
    <source>
        <dbReference type="EMBL" id="SPD48239.1"/>
    </source>
</evidence>
<dbReference type="Proteomes" id="UP000256710">
    <property type="component" value="Unassembled WGS sequence"/>
</dbReference>
<dbReference type="AlphaFoldDB" id="A0A375HD17"/>
<reference evidence="3 4" key="1">
    <citation type="submission" date="2018-01" db="EMBL/GenBank/DDBJ databases">
        <authorList>
            <person name="Clerissi C."/>
        </authorList>
    </citation>
    <scope>NUCLEOTIDE SEQUENCE [LARGE SCALE GENOMIC DNA]</scope>
    <source>
        <strain evidence="1">Cupriavidus taiwanensis STM 6082</strain>
        <strain evidence="2">Cupriavidus taiwanensis STM 6160</strain>
    </source>
</reference>
<dbReference type="Proteomes" id="UP000255168">
    <property type="component" value="Chromosome I"/>
</dbReference>
<keyword evidence="4" id="KW-1185">Reference proteome</keyword>